<dbReference type="InterPro" id="IPR001214">
    <property type="entry name" value="SET_dom"/>
</dbReference>
<evidence type="ECO:0000256" key="1">
    <source>
        <dbReference type="PROSITE-ProRule" id="PRU00339"/>
    </source>
</evidence>
<evidence type="ECO:0000313" key="4">
    <source>
        <dbReference type="Proteomes" id="UP000294933"/>
    </source>
</evidence>
<dbReference type="SUPFAM" id="SSF48452">
    <property type="entry name" value="TPR-like"/>
    <property type="match status" value="1"/>
</dbReference>
<dbReference type="OrthoDB" id="265717at2759"/>
<dbReference type="Gene3D" id="1.25.40.10">
    <property type="entry name" value="Tetratricopeptide repeat domain"/>
    <property type="match status" value="1"/>
</dbReference>
<protein>
    <submittedName>
        <fullName evidence="3">SET domain-containing protein</fullName>
    </submittedName>
</protein>
<dbReference type="Gene3D" id="2.170.270.10">
    <property type="entry name" value="SET domain"/>
    <property type="match status" value="1"/>
</dbReference>
<evidence type="ECO:0000259" key="2">
    <source>
        <dbReference type="PROSITE" id="PS50280"/>
    </source>
</evidence>
<keyword evidence="4" id="KW-1185">Reference proteome</keyword>
<sequence>MSLTYTSGEISTRERNEMMTSIAEVVKNKGNEAFKDGDYKIARSLFSHAMAFEPENGVYVLNRSAVNLKLNEWKDAENDAAAALQLCRDPGLKRKALYRRSQAKREQGLTGEAREDLNAFLLEGGKREDIEEEYQKLDRGLEQSPVENLPITATEQPTNTRTLQDTAYEMKDSGLKGLGAFATRKLHRGEVITADIPLFHIPEALHYAVSNKLAMQAVRRLEPYEIVSFLSLKNSHTQHQHVNPLSAIYHTNAFDGCGVCIRASRFNHSCVPNARFAFLKSRGIGRMFALRDITIGEEICVSYLSGRNVYGSTSEERQLRLLSFYGFRCTCTACSPEDGLERIRASDARRRQIKVIWERLPNYNPRTQAESHLNDCVTAIKLLREEGYYADADDFAIEASALCAMHSDWESSTYWAGVMFEAGLRELGFDHERTQNAWSILQNPQDSRRQAGAGMFRGQRFTNIRL</sequence>
<dbReference type="EMBL" id="ML170292">
    <property type="protein sequence ID" value="TDL15070.1"/>
    <property type="molecule type" value="Genomic_DNA"/>
</dbReference>
<dbReference type="VEuPathDB" id="FungiDB:BD410DRAFT_845507"/>
<dbReference type="Pfam" id="PF00856">
    <property type="entry name" value="SET"/>
    <property type="match status" value="1"/>
</dbReference>
<dbReference type="PROSITE" id="PS50005">
    <property type="entry name" value="TPR"/>
    <property type="match status" value="1"/>
</dbReference>
<keyword evidence="1" id="KW-0802">TPR repeat</keyword>
<proteinExistence type="predicted"/>
<dbReference type="InterPro" id="IPR011990">
    <property type="entry name" value="TPR-like_helical_dom_sf"/>
</dbReference>
<dbReference type="Proteomes" id="UP000294933">
    <property type="component" value="Unassembled WGS sequence"/>
</dbReference>
<dbReference type="SMART" id="SM00317">
    <property type="entry name" value="SET"/>
    <property type="match status" value="1"/>
</dbReference>
<dbReference type="InterPro" id="IPR046341">
    <property type="entry name" value="SET_dom_sf"/>
</dbReference>
<dbReference type="PANTHER" id="PTHR47332">
    <property type="entry name" value="SET DOMAIN-CONTAINING PROTEIN 5"/>
    <property type="match status" value="1"/>
</dbReference>
<gene>
    <name evidence="3" type="ORF">BD410DRAFT_845507</name>
</gene>
<accession>A0A4Y7PKW1</accession>
<dbReference type="STRING" id="50990.A0A4Y7PKW1"/>
<feature type="repeat" description="TPR" evidence="1">
    <location>
        <begin position="23"/>
        <end position="56"/>
    </location>
</feature>
<dbReference type="InterPro" id="IPR053185">
    <property type="entry name" value="SET_domain_protein"/>
</dbReference>
<dbReference type="InterPro" id="IPR019734">
    <property type="entry name" value="TPR_rpt"/>
</dbReference>
<dbReference type="PROSITE" id="PS50280">
    <property type="entry name" value="SET"/>
    <property type="match status" value="1"/>
</dbReference>
<dbReference type="AlphaFoldDB" id="A0A4Y7PKW1"/>
<reference evidence="3 4" key="1">
    <citation type="submission" date="2018-06" db="EMBL/GenBank/DDBJ databases">
        <title>A transcriptomic atlas of mushroom development highlights an independent origin of complex multicellularity.</title>
        <authorList>
            <consortium name="DOE Joint Genome Institute"/>
            <person name="Krizsan K."/>
            <person name="Almasi E."/>
            <person name="Merenyi Z."/>
            <person name="Sahu N."/>
            <person name="Viragh M."/>
            <person name="Koszo T."/>
            <person name="Mondo S."/>
            <person name="Kiss B."/>
            <person name="Balint B."/>
            <person name="Kues U."/>
            <person name="Barry K."/>
            <person name="Hegedus J.C."/>
            <person name="Henrissat B."/>
            <person name="Johnson J."/>
            <person name="Lipzen A."/>
            <person name="Ohm R."/>
            <person name="Nagy I."/>
            <person name="Pangilinan J."/>
            <person name="Yan J."/>
            <person name="Xiong Y."/>
            <person name="Grigoriev I.V."/>
            <person name="Hibbett D.S."/>
            <person name="Nagy L.G."/>
        </authorList>
    </citation>
    <scope>NUCLEOTIDE SEQUENCE [LARGE SCALE GENOMIC DNA]</scope>
    <source>
        <strain evidence="3 4">SZMC22713</strain>
    </source>
</reference>
<dbReference type="PANTHER" id="PTHR47332:SF4">
    <property type="entry name" value="SET DOMAIN-CONTAINING PROTEIN 5"/>
    <property type="match status" value="1"/>
</dbReference>
<dbReference type="SUPFAM" id="SSF82199">
    <property type="entry name" value="SET domain"/>
    <property type="match status" value="1"/>
</dbReference>
<evidence type="ECO:0000313" key="3">
    <source>
        <dbReference type="EMBL" id="TDL15070.1"/>
    </source>
</evidence>
<organism evidence="3 4">
    <name type="scientific">Rickenella mellea</name>
    <dbReference type="NCBI Taxonomy" id="50990"/>
    <lineage>
        <taxon>Eukaryota</taxon>
        <taxon>Fungi</taxon>
        <taxon>Dikarya</taxon>
        <taxon>Basidiomycota</taxon>
        <taxon>Agaricomycotina</taxon>
        <taxon>Agaricomycetes</taxon>
        <taxon>Hymenochaetales</taxon>
        <taxon>Rickenellaceae</taxon>
        <taxon>Rickenella</taxon>
    </lineage>
</organism>
<name>A0A4Y7PKW1_9AGAM</name>
<feature type="domain" description="SET" evidence="2">
    <location>
        <begin position="166"/>
        <end position="304"/>
    </location>
</feature>
<dbReference type="CDD" id="cd20071">
    <property type="entry name" value="SET_SMYD"/>
    <property type="match status" value="1"/>
</dbReference>